<dbReference type="InterPro" id="IPR002018">
    <property type="entry name" value="CarbesteraseB"/>
</dbReference>
<dbReference type="PANTHER" id="PTHR11559">
    <property type="entry name" value="CARBOXYLESTERASE"/>
    <property type="match status" value="1"/>
</dbReference>
<evidence type="ECO:0000313" key="5">
    <source>
        <dbReference type="EMBL" id="CCG85149.1"/>
    </source>
</evidence>
<dbReference type="InterPro" id="IPR019826">
    <property type="entry name" value="Carboxylesterase_B_AS"/>
</dbReference>
<keyword evidence="6" id="KW-1185">Reference proteome</keyword>
<feature type="domain" description="Carboxylesterase type B" evidence="4">
    <location>
        <begin position="16"/>
        <end position="213"/>
    </location>
</feature>
<proteinExistence type="inferred from homology"/>
<dbReference type="InterPro" id="IPR050309">
    <property type="entry name" value="Type-B_Carboxylest/Lipase"/>
</dbReference>
<dbReference type="eggNOG" id="KOG4389">
    <property type="taxonomic scope" value="Eukaryota"/>
</dbReference>
<evidence type="ECO:0000256" key="2">
    <source>
        <dbReference type="ARBA" id="ARBA00022801"/>
    </source>
</evidence>
<evidence type="ECO:0000256" key="1">
    <source>
        <dbReference type="ARBA" id="ARBA00005964"/>
    </source>
</evidence>
<gene>
    <name evidence="5" type="ORF">TAPDE_000309</name>
</gene>
<dbReference type="SUPFAM" id="SSF53474">
    <property type="entry name" value="alpha/beta-Hydrolases"/>
    <property type="match status" value="1"/>
</dbReference>
<dbReference type="GO" id="GO:0016787">
    <property type="term" value="F:hydrolase activity"/>
    <property type="evidence" value="ECO:0007669"/>
    <property type="project" value="UniProtKB-KW"/>
</dbReference>
<reference evidence="5 6" key="1">
    <citation type="journal article" date="2013" name="MBio">
        <title>Genome sequencing of the plant pathogen Taphrina deformans, the causal agent of peach leaf curl.</title>
        <authorList>
            <person name="Cisse O.H."/>
            <person name="Almeida J.M.G.C.F."/>
            <person name="Fonseca A."/>
            <person name="Kumar A.A."/>
            <person name="Salojaervi J."/>
            <person name="Overmyer K."/>
            <person name="Hauser P.M."/>
            <person name="Pagni M."/>
        </authorList>
    </citation>
    <scope>NUCLEOTIDE SEQUENCE [LARGE SCALE GENOMIC DNA]</scope>
    <source>
        <strain evidence="6">PYCC 5710 / ATCC 11124 / CBS 356.35 / IMI 108563 / JCM 9778 / NBRC 8474</strain>
    </source>
</reference>
<evidence type="ECO:0000313" key="6">
    <source>
        <dbReference type="Proteomes" id="UP000013776"/>
    </source>
</evidence>
<accession>R4XHJ5</accession>
<dbReference type="InterPro" id="IPR029058">
    <property type="entry name" value="AB_hydrolase_fold"/>
</dbReference>
<organism evidence="5 6">
    <name type="scientific">Taphrina deformans (strain PYCC 5710 / ATCC 11124 / CBS 356.35 / IMI 108563 / JCM 9778 / NBRC 8474)</name>
    <name type="common">Peach leaf curl fungus</name>
    <name type="synonym">Lalaria deformans</name>
    <dbReference type="NCBI Taxonomy" id="1097556"/>
    <lineage>
        <taxon>Eukaryota</taxon>
        <taxon>Fungi</taxon>
        <taxon>Dikarya</taxon>
        <taxon>Ascomycota</taxon>
        <taxon>Taphrinomycotina</taxon>
        <taxon>Taphrinomycetes</taxon>
        <taxon>Taphrinales</taxon>
        <taxon>Taphrinaceae</taxon>
        <taxon>Taphrina</taxon>
    </lineage>
</organism>
<dbReference type="AlphaFoldDB" id="R4XHJ5"/>
<dbReference type="PROSITE" id="PS00122">
    <property type="entry name" value="CARBOXYLESTERASE_B_1"/>
    <property type="match status" value="1"/>
</dbReference>
<dbReference type="Gene3D" id="3.40.50.1820">
    <property type="entry name" value="alpha/beta hydrolase"/>
    <property type="match status" value="2"/>
</dbReference>
<dbReference type="Pfam" id="PF00135">
    <property type="entry name" value="COesterase"/>
    <property type="match status" value="1"/>
</dbReference>
<comment type="similarity">
    <text evidence="1 3">Belongs to the type-B carboxylesterase/lipase family.</text>
</comment>
<dbReference type="STRING" id="1097556.R4XHJ5"/>
<dbReference type="Proteomes" id="UP000013776">
    <property type="component" value="Unassembled WGS sequence"/>
</dbReference>
<name>R4XHJ5_TAPDE</name>
<dbReference type="OrthoDB" id="3200163at2759"/>
<keyword evidence="2 3" id="KW-0378">Hydrolase</keyword>
<dbReference type="EC" id="3.1.1.-" evidence="3"/>
<evidence type="ECO:0000256" key="3">
    <source>
        <dbReference type="RuleBase" id="RU361235"/>
    </source>
</evidence>
<evidence type="ECO:0000259" key="4">
    <source>
        <dbReference type="Pfam" id="PF00135"/>
    </source>
</evidence>
<dbReference type="EMBL" id="CAHR02000009">
    <property type="protein sequence ID" value="CCG85149.1"/>
    <property type="molecule type" value="Genomic_DNA"/>
</dbReference>
<protein>
    <recommendedName>
        <fullName evidence="3">Carboxylic ester hydrolase</fullName>
        <ecNumber evidence="3">3.1.1.-</ecNumber>
    </recommendedName>
</protein>
<dbReference type="VEuPathDB" id="FungiDB:TAPDE_000309"/>
<sequence>MTTQGPSSFAERSSTPSWSTPAGLIEGFLHDDVAQASGIRYATAARFEVPVAEPPATTTIHATTPCPACPQSTDPFGTAMGAEPLEKTLGFSEDCLRLTIRCPRAVNQSSKLPVMVWLYGGSYCNGAADAPSYDTTLLVKTEKVITVSINYRLGLLGYLDGKDRKPANLGLLDQVLGLEWVQKNISAFGGDVSNVTLFGQSAGADAILHLMLRSSFILMYDSSLRVLLSLPLVSSVVDSLVVGKLTRSIYAEGCEQFIKSYKMHGGSGYTYILDSVSRDKTVAAGHCAELPLLFQTPSYWQNSLLAKSIPAETLERQATELKSIWAQFARSGTGKEMDEPGFLCMQKL</sequence>
<comment type="caution">
    <text evidence="5">The sequence shown here is derived from an EMBL/GenBank/DDBJ whole genome shotgun (WGS) entry which is preliminary data.</text>
</comment>